<reference evidence="1 2" key="1">
    <citation type="journal article" date="2020" name="Biotechnol. Biofuels">
        <title>New insights from the biogas microbiome by comprehensive genome-resolved metagenomics of nearly 1600 species originating from multiple anaerobic digesters.</title>
        <authorList>
            <person name="Campanaro S."/>
            <person name="Treu L."/>
            <person name="Rodriguez-R L.M."/>
            <person name="Kovalovszki A."/>
            <person name="Ziels R.M."/>
            <person name="Maus I."/>
            <person name="Zhu X."/>
            <person name="Kougias P.G."/>
            <person name="Basile A."/>
            <person name="Luo G."/>
            <person name="Schluter A."/>
            <person name="Konstantinidis K.T."/>
            <person name="Angelidaki I."/>
        </authorList>
    </citation>
    <scope>NUCLEOTIDE SEQUENCE [LARGE SCALE GENOMIC DNA]</scope>
    <source>
        <strain evidence="1">AS05jafATM_4</strain>
    </source>
</reference>
<accession>A0A7C7D5D8</accession>
<proteinExistence type="predicted"/>
<dbReference type="PIRSF" id="PIRSF008502">
    <property type="entry name" value="UCP008502"/>
    <property type="match status" value="1"/>
</dbReference>
<dbReference type="Pfam" id="PF08002">
    <property type="entry name" value="DUF1697"/>
    <property type="match status" value="1"/>
</dbReference>
<dbReference type="Proteomes" id="UP000553059">
    <property type="component" value="Unassembled WGS sequence"/>
</dbReference>
<dbReference type="Gene3D" id="3.30.70.1260">
    <property type="entry name" value="bacterial protein sp0830 like"/>
    <property type="match status" value="1"/>
</dbReference>
<evidence type="ECO:0000313" key="1">
    <source>
        <dbReference type="EMBL" id="HHY26676.1"/>
    </source>
</evidence>
<protein>
    <submittedName>
        <fullName evidence="1">DUF1697 domain-containing protein</fullName>
    </submittedName>
</protein>
<sequence length="180" mass="20467">MKYIALLRGINVGGKNRVPMNQLKQCLEKAGFQNVMTYINSGNVIFDYQAQDPPVLIKKCKEILEEEFKFPIDLALIDKESMREAIEHAPDWWGEDPNAKHNALFVIHPATAIDIVAEVGSTKPEYEQVFAYGPVIFWSALLKTFSRTRWSKIVGTKVYKSVTIRNANTTRKVLEIALSH</sequence>
<dbReference type="EMBL" id="DUTF01000176">
    <property type="protein sequence ID" value="HHY26676.1"/>
    <property type="molecule type" value="Genomic_DNA"/>
</dbReference>
<dbReference type="AlphaFoldDB" id="A0A7C7D5D8"/>
<dbReference type="PANTHER" id="PTHR36439:SF1">
    <property type="entry name" value="DUF1697 DOMAIN-CONTAINING PROTEIN"/>
    <property type="match status" value="1"/>
</dbReference>
<dbReference type="Gene3D" id="3.30.70.1280">
    <property type="entry name" value="SP0830-like domains"/>
    <property type="match status" value="1"/>
</dbReference>
<name>A0A7C7D5D8_9FIRM</name>
<gene>
    <name evidence="1" type="ORF">GX523_08010</name>
</gene>
<dbReference type="InterPro" id="IPR012545">
    <property type="entry name" value="DUF1697"/>
</dbReference>
<organism evidence="1 2">
    <name type="scientific">Desulfitobacterium dehalogenans</name>
    <dbReference type="NCBI Taxonomy" id="36854"/>
    <lineage>
        <taxon>Bacteria</taxon>
        <taxon>Bacillati</taxon>
        <taxon>Bacillota</taxon>
        <taxon>Clostridia</taxon>
        <taxon>Eubacteriales</taxon>
        <taxon>Desulfitobacteriaceae</taxon>
        <taxon>Desulfitobacterium</taxon>
    </lineage>
</organism>
<dbReference type="SUPFAM" id="SSF160379">
    <property type="entry name" value="SP0830-like"/>
    <property type="match status" value="1"/>
</dbReference>
<dbReference type="PANTHER" id="PTHR36439">
    <property type="entry name" value="BLL4334 PROTEIN"/>
    <property type="match status" value="1"/>
</dbReference>
<evidence type="ECO:0000313" key="2">
    <source>
        <dbReference type="Proteomes" id="UP000553059"/>
    </source>
</evidence>
<comment type="caution">
    <text evidence="1">The sequence shown here is derived from an EMBL/GenBank/DDBJ whole genome shotgun (WGS) entry which is preliminary data.</text>
</comment>